<proteinExistence type="predicted"/>
<reference evidence="1" key="1">
    <citation type="submission" date="2017-05" db="UniProtKB">
        <authorList>
            <consortium name="EnsemblMetazoa"/>
        </authorList>
    </citation>
    <scope>IDENTIFICATION</scope>
</reference>
<evidence type="ECO:0000313" key="1">
    <source>
        <dbReference type="EnsemblMetazoa" id="Aqu2.1.06773_001"/>
    </source>
</evidence>
<name>A0A1X7SXT7_AMPQE</name>
<accession>A0A1X7SXT7</accession>
<sequence length="52" mass="5730">MAVPLAANERWCHSLSSFTIRPGIVVLLTIGGLDMSKKLQNFPKITMSTELL</sequence>
<dbReference type="EnsemblMetazoa" id="Aqu2.1.06773_001">
    <property type="protein sequence ID" value="Aqu2.1.06773_001"/>
    <property type="gene ID" value="Aqu2.1.06773"/>
</dbReference>
<dbReference type="InParanoid" id="A0A1X7SXT7"/>
<organism evidence="1">
    <name type="scientific">Amphimedon queenslandica</name>
    <name type="common">Sponge</name>
    <dbReference type="NCBI Taxonomy" id="400682"/>
    <lineage>
        <taxon>Eukaryota</taxon>
        <taxon>Metazoa</taxon>
        <taxon>Porifera</taxon>
        <taxon>Demospongiae</taxon>
        <taxon>Heteroscleromorpha</taxon>
        <taxon>Haplosclerida</taxon>
        <taxon>Niphatidae</taxon>
        <taxon>Amphimedon</taxon>
    </lineage>
</organism>
<protein>
    <submittedName>
        <fullName evidence="1">Uncharacterized protein</fullName>
    </submittedName>
</protein>
<dbReference type="AlphaFoldDB" id="A0A1X7SXT7"/>